<proteinExistence type="predicted"/>
<feature type="transmembrane region" description="Helical" evidence="1">
    <location>
        <begin position="53"/>
        <end position="77"/>
    </location>
</feature>
<feature type="transmembrane region" description="Helical" evidence="1">
    <location>
        <begin position="118"/>
        <end position="140"/>
    </location>
</feature>
<keyword evidence="1" id="KW-1133">Transmembrane helix</keyword>
<evidence type="ECO:0000313" key="2">
    <source>
        <dbReference type="EMBL" id="VBB09043.1"/>
    </source>
</evidence>
<protein>
    <submittedName>
        <fullName evidence="2">Uncharacterized protein</fullName>
    </submittedName>
</protein>
<gene>
    <name evidence="2" type="ORF">LUCI_4329</name>
</gene>
<dbReference type="OrthoDB" id="2859585at2"/>
<evidence type="ECO:0000313" key="3">
    <source>
        <dbReference type="Proteomes" id="UP000277811"/>
    </source>
</evidence>
<keyword evidence="3" id="KW-1185">Reference proteome</keyword>
<dbReference type="AlphaFoldDB" id="A0A498RG27"/>
<reference evidence="2 3" key="1">
    <citation type="submission" date="2018-06" db="EMBL/GenBank/DDBJ databases">
        <authorList>
            <person name="Strepis N."/>
        </authorList>
    </citation>
    <scope>NUCLEOTIDE SEQUENCE [LARGE SCALE GENOMIC DNA]</scope>
    <source>
        <strain evidence="2">LUCI</strain>
    </source>
</reference>
<evidence type="ECO:0000256" key="1">
    <source>
        <dbReference type="SAM" id="Phobius"/>
    </source>
</evidence>
<sequence length="149" mass="16500">MKHNKPLTAGILGAVSTITGEVVTKFLTWLGFGKYSIYQLISMTVTLNRPTEIIGLIVNFILGGFIGIAFYYSLILIGRDYLVLKSTAVSLFFWFLAEIIFTAIIEGHFIAIRPISDYYVHLSGAIAYGVTVGLLFKVYIFNENAEGTT</sequence>
<accession>A0A498RG27</accession>
<keyword evidence="1" id="KW-0812">Transmembrane</keyword>
<feature type="transmembrane region" description="Helical" evidence="1">
    <location>
        <begin position="89"/>
        <end position="112"/>
    </location>
</feature>
<dbReference type="RefSeq" id="WP_122629863.1">
    <property type="nucleotide sequence ID" value="NZ_UPPP01000105.1"/>
</dbReference>
<name>A0A498RG27_9FIRM</name>
<dbReference type="EMBL" id="UPPP01000105">
    <property type="protein sequence ID" value="VBB09043.1"/>
    <property type="molecule type" value="Genomic_DNA"/>
</dbReference>
<dbReference type="Proteomes" id="UP000277811">
    <property type="component" value="Unassembled WGS sequence"/>
</dbReference>
<organism evidence="2 3">
    <name type="scientific">Lucifera butyrica</name>
    <dbReference type="NCBI Taxonomy" id="1351585"/>
    <lineage>
        <taxon>Bacteria</taxon>
        <taxon>Bacillati</taxon>
        <taxon>Bacillota</taxon>
        <taxon>Negativicutes</taxon>
        <taxon>Veillonellales</taxon>
        <taxon>Veillonellaceae</taxon>
        <taxon>Lucifera</taxon>
    </lineage>
</organism>
<keyword evidence="1" id="KW-0472">Membrane</keyword>